<feature type="compositionally biased region" description="Polar residues" evidence="2">
    <location>
        <begin position="54"/>
        <end position="64"/>
    </location>
</feature>
<keyword evidence="1" id="KW-0406">Ion transport</keyword>
<evidence type="ECO:0000313" key="4">
    <source>
        <dbReference type="EMBL" id="KAK3168381.1"/>
    </source>
</evidence>
<accession>A0AAD9YZX2</accession>
<gene>
    <name evidence="4" type="ORF">OEA41_004828</name>
</gene>
<dbReference type="Proteomes" id="UP001276659">
    <property type="component" value="Unassembled WGS sequence"/>
</dbReference>
<dbReference type="InterPro" id="IPR004713">
    <property type="entry name" value="CaH_exchang"/>
</dbReference>
<keyword evidence="3" id="KW-0812">Transmembrane</keyword>
<protein>
    <recommendedName>
        <fullName evidence="6">Vacuolar calcium ion transporter</fullName>
    </recommendedName>
</protein>
<feature type="transmembrane region" description="Helical" evidence="3">
    <location>
        <begin position="120"/>
        <end position="142"/>
    </location>
</feature>
<organism evidence="4 5">
    <name type="scientific">Lepraria neglecta</name>
    <dbReference type="NCBI Taxonomy" id="209136"/>
    <lineage>
        <taxon>Eukaryota</taxon>
        <taxon>Fungi</taxon>
        <taxon>Dikarya</taxon>
        <taxon>Ascomycota</taxon>
        <taxon>Pezizomycotina</taxon>
        <taxon>Lecanoromycetes</taxon>
        <taxon>OSLEUM clade</taxon>
        <taxon>Lecanoromycetidae</taxon>
        <taxon>Lecanorales</taxon>
        <taxon>Lecanorineae</taxon>
        <taxon>Stereocaulaceae</taxon>
        <taxon>Lepraria</taxon>
    </lineage>
</organism>
<comment type="caution">
    <text evidence="4">The sequence shown here is derived from an EMBL/GenBank/DDBJ whole genome shotgun (WGS) entry which is preliminary data.</text>
</comment>
<keyword evidence="1" id="KW-0813">Transport</keyword>
<keyword evidence="3" id="KW-1133">Transmembrane helix</keyword>
<evidence type="ECO:0008006" key="6">
    <source>
        <dbReference type="Google" id="ProtNLM"/>
    </source>
</evidence>
<evidence type="ECO:0000313" key="5">
    <source>
        <dbReference type="Proteomes" id="UP001276659"/>
    </source>
</evidence>
<evidence type="ECO:0000256" key="1">
    <source>
        <dbReference type="ARBA" id="ARBA00023065"/>
    </source>
</evidence>
<dbReference type="GO" id="GO:0000329">
    <property type="term" value="C:fungal-type vacuole membrane"/>
    <property type="evidence" value="ECO:0007669"/>
    <property type="project" value="TreeGrafter"/>
</dbReference>
<dbReference type="PANTHER" id="PTHR31503">
    <property type="entry name" value="VACUOLAR CALCIUM ION TRANSPORTER"/>
    <property type="match status" value="1"/>
</dbReference>
<feature type="transmembrane region" description="Helical" evidence="3">
    <location>
        <begin position="148"/>
        <end position="165"/>
    </location>
</feature>
<evidence type="ECO:0000256" key="3">
    <source>
        <dbReference type="SAM" id="Phobius"/>
    </source>
</evidence>
<feature type="region of interest" description="Disordered" evidence="2">
    <location>
        <begin position="1"/>
        <end position="103"/>
    </location>
</feature>
<keyword evidence="5" id="KW-1185">Reference proteome</keyword>
<dbReference type="EMBL" id="JASNWA010000010">
    <property type="protein sequence ID" value="KAK3168381.1"/>
    <property type="molecule type" value="Genomic_DNA"/>
</dbReference>
<keyword evidence="3" id="KW-0472">Membrane</keyword>
<dbReference type="PANTHER" id="PTHR31503:SF18">
    <property type="entry name" value="CA(2+)_H(+) EXCHANGER, PUTATIVE (EUROFUNG)-RELATED"/>
    <property type="match status" value="1"/>
</dbReference>
<sequence>MVESSDEPSLLDRVRSSISRAHASDNPFATGDQRPALPLTDTSARSDADLPAEPSTSKSSSNDIPTEDTASDHVADKTTSSLPPPAPPPLEAGDGEASSSIEPEEKQNVVIRFYEAGKEILFSSWLNVLLVFVPVGIAVQAAGVNKTIVFAMNVIAIIPLAGLLSHATESVASEMGDTIGALMNITFGNAVELIIL</sequence>
<evidence type="ECO:0000256" key="2">
    <source>
        <dbReference type="SAM" id="MobiDB-lite"/>
    </source>
</evidence>
<dbReference type="AlphaFoldDB" id="A0AAD9YZX2"/>
<name>A0AAD9YZX2_9LECA</name>
<proteinExistence type="predicted"/>
<dbReference type="GO" id="GO:0006874">
    <property type="term" value="P:intracellular calcium ion homeostasis"/>
    <property type="evidence" value="ECO:0007669"/>
    <property type="project" value="TreeGrafter"/>
</dbReference>
<reference evidence="4" key="1">
    <citation type="submission" date="2022-11" db="EMBL/GenBank/DDBJ databases">
        <title>Chromosomal genome sequence assembly and mating type (MAT) locus characterization of the leprose asexual lichenized fungus Lepraria neglecta (Nyl.) Erichsen.</title>
        <authorList>
            <person name="Allen J.L."/>
            <person name="Pfeffer B."/>
        </authorList>
    </citation>
    <scope>NUCLEOTIDE SEQUENCE</scope>
    <source>
        <strain evidence="4">Allen 5258</strain>
    </source>
</reference>
<dbReference type="GO" id="GO:0015369">
    <property type="term" value="F:calcium:proton antiporter activity"/>
    <property type="evidence" value="ECO:0007669"/>
    <property type="project" value="TreeGrafter"/>
</dbReference>